<feature type="compositionally biased region" description="Low complexity" evidence="1">
    <location>
        <begin position="186"/>
        <end position="204"/>
    </location>
</feature>
<comment type="caution">
    <text evidence="3">The sequence shown here is derived from an EMBL/GenBank/DDBJ whole genome shotgun (WGS) entry which is preliminary data.</text>
</comment>
<feature type="region of interest" description="Disordered" evidence="1">
    <location>
        <begin position="226"/>
        <end position="253"/>
    </location>
</feature>
<name>A0A9P4IV94_9PEZI</name>
<evidence type="ECO:0000313" key="4">
    <source>
        <dbReference type="Proteomes" id="UP000799439"/>
    </source>
</evidence>
<keyword evidence="2" id="KW-0732">Signal</keyword>
<accession>A0A9P4IV94</accession>
<protein>
    <submittedName>
        <fullName evidence="3">Uncharacterized protein</fullName>
    </submittedName>
</protein>
<dbReference type="EMBL" id="ML996092">
    <property type="protein sequence ID" value="KAF2149120.1"/>
    <property type="molecule type" value="Genomic_DNA"/>
</dbReference>
<sequence>MQLLCVLYGLLATSAWAISTQHGALQETVCGAQKAQIAQLKSDILHPVYFCEWYLSSTRSRTPIPSIQPSQLAQTCQCLLKKQPVALSSKSIAGMDQVPAFDEVKCNRQHAATVRDEFRLAYAFCKFEAAIGRSTSPIRGFSALKVKQGCKCIINARSSTIASTSKPGLPRSSGSSAVRSPTSLGTTSRRATSTYTTTPTKKVTSTSSVSSQKSFITIETTSISSEDSSDATTTVSSSPIHDTTVELTSSSTTATTTTTTATTTFATTSTTTTATTTTTTSTTTTTIPSSTTTVPITTAAPSSTGHTTICDIIATHYTPDTDCDDDFTMYDNTTAIYRTGSATTSFTSMAAQDAMNGCKDWMIDQARGSQGGNYPDANLYWDYSNSTWSCVWFGGDVPGAFDDEDVGCSYTIKATRYMNCG</sequence>
<feature type="signal peptide" evidence="2">
    <location>
        <begin position="1"/>
        <end position="17"/>
    </location>
</feature>
<evidence type="ECO:0000256" key="2">
    <source>
        <dbReference type="SAM" id="SignalP"/>
    </source>
</evidence>
<evidence type="ECO:0000313" key="3">
    <source>
        <dbReference type="EMBL" id="KAF2149120.1"/>
    </source>
</evidence>
<dbReference type="Proteomes" id="UP000799439">
    <property type="component" value="Unassembled WGS sequence"/>
</dbReference>
<organism evidence="3 4">
    <name type="scientific">Myriangium duriaei CBS 260.36</name>
    <dbReference type="NCBI Taxonomy" id="1168546"/>
    <lineage>
        <taxon>Eukaryota</taxon>
        <taxon>Fungi</taxon>
        <taxon>Dikarya</taxon>
        <taxon>Ascomycota</taxon>
        <taxon>Pezizomycotina</taxon>
        <taxon>Dothideomycetes</taxon>
        <taxon>Dothideomycetidae</taxon>
        <taxon>Myriangiales</taxon>
        <taxon>Myriangiaceae</taxon>
        <taxon>Myriangium</taxon>
    </lineage>
</organism>
<feature type="region of interest" description="Disordered" evidence="1">
    <location>
        <begin position="162"/>
        <end position="204"/>
    </location>
</feature>
<gene>
    <name evidence="3" type="ORF">K461DRAFT_324533</name>
</gene>
<evidence type="ECO:0000256" key="1">
    <source>
        <dbReference type="SAM" id="MobiDB-lite"/>
    </source>
</evidence>
<reference evidence="3" key="1">
    <citation type="journal article" date="2020" name="Stud. Mycol.">
        <title>101 Dothideomycetes genomes: a test case for predicting lifestyles and emergence of pathogens.</title>
        <authorList>
            <person name="Haridas S."/>
            <person name="Albert R."/>
            <person name="Binder M."/>
            <person name="Bloem J."/>
            <person name="Labutti K."/>
            <person name="Salamov A."/>
            <person name="Andreopoulos B."/>
            <person name="Baker S."/>
            <person name="Barry K."/>
            <person name="Bills G."/>
            <person name="Bluhm B."/>
            <person name="Cannon C."/>
            <person name="Castanera R."/>
            <person name="Culley D."/>
            <person name="Daum C."/>
            <person name="Ezra D."/>
            <person name="Gonzalez J."/>
            <person name="Henrissat B."/>
            <person name="Kuo A."/>
            <person name="Liang C."/>
            <person name="Lipzen A."/>
            <person name="Lutzoni F."/>
            <person name="Magnuson J."/>
            <person name="Mondo S."/>
            <person name="Nolan M."/>
            <person name="Ohm R."/>
            <person name="Pangilinan J."/>
            <person name="Park H.-J."/>
            <person name="Ramirez L."/>
            <person name="Alfaro M."/>
            <person name="Sun H."/>
            <person name="Tritt A."/>
            <person name="Yoshinaga Y."/>
            <person name="Zwiers L.-H."/>
            <person name="Turgeon B."/>
            <person name="Goodwin S."/>
            <person name="Spatafora J."/>
            <person name="Crous P."/>
            <person name="Grigoriev I."/>
        </authorList>
    </citation>
    <scope>NUCLEOTIDE SEQUENCE</scope>
    <source>
        <strain evidence="3">CBS 260.36</strain>
    </source>
</reference>
<proteinExistence type="predicted"/>
<feature type="compositionally biased region" description="Low complexity" evidence="1">
    <location>
        <begin position="226"/>
        <end position="238"/>
    </location>
</feature>
<feature type="chain" id="PRO_5040182599" evidence="2">
    <location>
        <begin position="18"/>
        <end position="421"/>
    </location>
</feature>
<keyword evidence="4" id="KW-1185">Reference proteome</keyword>
<dbReference type="OrthoDB" id="3848409at2759"/>
<dbReference type="AlphaFoldDB" id="A0A9P4IV94"/>
<feature type="compositionally biased region" description="Polar residues" evidence="1">
    <location>
        <begin position="162"/>
        <end position="185"/>
    </location>
</feature>